<keyword evidence="1" id="KW-0808">Transferase</keyword>
<keyword evidence="2" id="KW-0012">Acyltransferase</keyword>
<feature type="domain" description="N-acetyltransferase" evidence="4">
    <location>
        <begin position="10"/>
        <end position="165"/>
    </location>
</feature>
<dbReference type="EMBL" id="BSNS01000007">
    <property type="protein sequence ID" value="GLQ54320.1"/>
    <property type="molecule type" value="Genomic_DNA"/>
</dbReference>
<evidence type="ECO:0000256" key="1">
    <source>
        <dbReference type="ARBA" id="ARBA00022679"/>
    </source>
</evidence>
<dbReference type="Proteomes" id="UP001156691">
    <property type="component" value="Unassembled WGS sequence"/>
</dbReference>
<comment type="caution">
    <text evidence="5">The sequence shown here is derived from an EMBL/GenBank/DDBJ whole genome shotgun (WGS) entry which is preliminary data.</text>
</comment>
<dbReference type="Pfam" id="PF13302">
    <property type="entry name" value="Acetyltransf_3"/>
    <property type="match status" value="1"/>
</dbReference>
<protein>
    <submittedName>
        <fullName evidence="5">N-acetyltransferase</fullName>
    </submittedName>
</protein>
<reference evidence="6" key="1">
    <citation type="journal article" date="2019" name="Int. J. Syst. Evol. Microbiol.">
        <title>The Global Catalogue of Microorganisms (GCM) 10K type strain sequencing project: providing services to taxonomists for standard genome sequencing and annotation.</title>
        <authorList>
            <consortium name="The Broad Institute Genomics Platform"/>
            <consortium name="The Broad Institute Genome Sequencing Center for Infectious Disease"/>
            <person name="Wu L."/>
            <person name="Ma J."/>
        </authorList>
    </citation>
    <scope>NUCLEOTIDE SEQUENCE [LARGE SCALE GENOMIC DNA]</scope>
    <source>
        <strain evidence="6">NBRC 112416</strain>
    </source>
</reference>
<sequence>MTLSLKTKRLVLRAPRLEDTDAIAEGVGDYEVARFLTAVPHPYSRKMARDWLAGAPQNTPERNCFIIELEGSGLVGCISLLSELGYWIARPHWGKGLVTEAAARLISWHFTETQTEEMHSSAHVDNVASLAVQKKLGFVEHGRSYRFSQACQHNIEHVETRLTRSAFIERGWMQ</sequence>
<dbReference type="PANTHER" id="PTHR43792:SF8">
    <property type="entry name" value="[RIBOSOMAL PROTEIN US5]-ALANINE N-ACETYLTRANSFERASE"/>
    <property type="match status" value="1"/>
</dbReference>
<dbReference type="RefSeq" id="WP_284339754.1">
    <property type="nucleotide sequence ID" value="NZ_BSNS01000007.1"/>
</dbReference>
<gene>
    <name evidence="5" type="ORF">GCM10010862_15790</name>
</gene>
<evidence type="ECO:0000259" key="4">
    <source>
        <dbReference type="PROSITE" id="PS51186"/>
    </source>
</evidence>
<dbReference type="PANTHER" id="PTHR43792">
    <property type="entry name" value="GNAT FAMILY, PUTATIVE (AFU_ORTHOLOGUE AFUA_3G00765)-RELATED-RELATED"/>
    <property type="match status" value="1"/>
</dbReference>
<dbReference type="SUPFAM" id="SSF55729">
    <property type="entry name" value="Acyl-CoA N-acyltransferases (Nat)"/>
    <property type="match status" value="1"/>
</dbReference>
<proteinExistence type="inferred from homology"/>
<evidence type="ECO:0000313" key="6">
    <source>
        <dbReference type="Proteomes" id="UP001156691"/>
    </source>
</evidence>
<dbReference type="InterPro" id="IPR016181">
    <property type="entry name" value="Acyl_CoA_acyltransferase"/>
</dbReference>
<evidence type="ECO:0000256" key="3">
    <source>
        <dbReference type="ARBA" id="ARBA00038502"/>
    </source>
</evidence>
<dbReference type="InterPro" id="IPR051531">
    <property type="entry name" value="N-acetyltransferase"/>
</dbReference>
<organism evidence="5 6">
    <name type="scientific">Devosia nitrariae</name>
    <dbReference type="NCBI Taxonomy" id="2071872"/>
    <lineage>
        <taxon>Bacteria</taxon>
        <taxon>Pseudomonadati</taxon>
        <taxon>Pseudomonadota</taxon>
        <taxon>Alphaproteobacteria</taxon>
        <taxon>Hyphomicrobiales</taxon>
        <taxon>Devosiaceae</taxon>
        <taxon>Devosia</taxon>
    </lineage>
</organism>
<keyword evidence="6" id="KW-1185">Reference proteome</keyword>
<comment type="similarity">
    <text evidence="3">Belongs to the acetyltransferase family. RimJ subfamily.</text>
</comment>
<dbReference type="InterPro" id="IPR000182">
    <property type="entry name" value="GNAT_dom"/>
</dbReference>
<dbReference type="Gene3D" id="3.40.630.30">
    <property type="match status" value="1"/>
</dbReference>
<evidence type="ECO:0000256" key="2">
    <source>
        <dbReference type="ARBA" id="ARBA00023315"/>
    </source>
</evidence>
<evidence type="ECO:0000313" key="5">
    <source>
        <dbReference type="EMBL" id="GLQ54320.1"/>
    </source>
</evidence>
<dbReference type="PROSITE" id="PS51186">
    <property type="entry name" value="GNAT"/>
    <property type="match status" value="1"/>
</dbReference>
<name>A0ABQ5W2K7_9HYPH</name>
<accession>A0ABQ5W2K7</accession>